<dbReference type="RefSeq" id="WP_136902677.1">
    <property type="nucleotide sequence ID" value="NZ_SUME01000008.1"/>
</dbReference>
<dbReference type="GO" id="GO:0000155">
    <property type="term" value="F:phosphorelay sensor kinase activity"/>
    <property type="evidence" value="ECO:0007669"/>
    <property type="project" value="TreeGrafter"/>
</dbReference>
<keyword evidence="6" id="KW-1185">Reference proteome</keyword>
<dbReference type="Gene3D" id="2.130.10.10">
    <property type="entry name" value="YVTN repeat-like/Quinoprotein amine dehydrogenase"/>
    <property type="match status" value="2"/>
</dbReference>
<dbReference type="InterPro" id="IPR011110">
    <property type="entry name" value="Reg_prop"/>
</dbReference>
<evidence type="ECO:0000256" key="3">
    <source>
        <dbReference type="SAM" id="Phobius"/>
    </source>
</evidence>
<dbReference type="InterPro" id="IPR015943">
    <property type="entry name" value="WD40/YVTN_repeat-like_dom_sf"/>
</dbReference>
<feature type="transmembrane region" description="Helical" evidence="3">
    <location>
        <begin position="735"/>
        <end position="756"/>
    </location>
</feature>
<dbReference type="Pfam" id="PF07495">
    <property type="entry name" value="Y_Y_Y"/>
    <property type="match status" value="1"/>
</dbReference>
<evidence type="ECO:0000259" key="4">
    <source>
        <dbReference type="Pfam" id="PF07495"/>
    </source>
</evidence>
<dbReference type="SUPFAM" id="SSF63829">
    <property type="entry name" value="Calcium-dependent phosphotriesterase"/>
    <property type="match status" value="1"/>
</dbReference>
<keyword evidence="1" id="KW-0597">Phosphoprotein</keyword>
<name>A0A4U0NGL4_9SPHI</name>
<keyword evidence="3" id="KW-1133">Transmembrane helix</keyword>
<evidence type="ECO:0000313" key="6">
    <source>
        <dbReference type="Proteomes" id="UP000306808"/>
    </source>
</evidence>
<dbReference type="PANTHER" id="PTHR43547">
    <property type="entry name" value="TWO-COMPONENT HISTIDINE KINASE"/>
    <property type="match status" value="1"/>
</dbReference>
<dbReference type="InterPro" id="IPR016032">
    <property type="entry name" value="Sig_transdc_resp-reg_C-effctor"/>
</dbReference>
<protein>
    <submittedName>
        <fullName evidence="5">Transcriptional regulator</fullName>
    </submittedName>
</protein>
<feature type="coiled-coil region" evidence="2">
    <location>
        <begin position="792"/>
        <end position="819"/>
    </location>
</feature>
<reference evidence="5 6" key="1">
    <citation type="submission" date="2019-04" db="EMBL/GenBank/DDBJ databases">
        <title>Sphingobacterium olei sp. nov., isolated from oil-contaminated soil.</title>
        <authorList>
            <person name="Liu B."/>
        </authorList>
    </citation>
    <scope>NUCLEOTIDE SEQUENCE [LARGE SCALE GENOMIC DNA]</scope>
    <source>
        <strain evidence="5 6">HAL-9</strain>
    </source>
</reference>
<dbReference type="Gene3D" id="2.60.40.10">
    <property type="entry name" value="Immunoglobulins"/>
    <property type="match status" value="1"/>
</dbReference>
<evidence type="ECO:0000256" key="1">
    <source>
        <dbReference type="ARBA" id="ARBA00022553"/>
    </source>
</evidence>
<evidence type="ECO:0000313" key="5">
    <source>
        <dbReference type="EMBL" id="TJZ53220.1"/>
    </source>
</evidence>
<sequence>MIRYLLLYCLFFVFTPLVFAQHIIRSGTPYVKQYTKNIYKAGNQNWGIAISPEGIIYTANTEGLLSFDGQFWNLYPLKNKSIVRSVSVDSEGKVYTGGKGEFGFWERKKYGGMRYTSISGLVEKADIQNDEIWKIIIADDKIYFHSFSKCYVYQDNHIKTITASGEPFLFPHLANGDMYFEQIPSGLHKLVTDELVPIKDKSILGQKNILCMLPFGLDEVLIGTATDGLFIMDKDGNITPWKTAIDHDLKRAQLNNGIEVYGGHYAFGTIQNGVFIINKRGDLIQHINKHNGLQNNTVLSIAKDKQENIWVGLDNGIDRIEINSPVYYYADFSGNIGTVYTSAIYNGKIYLGTNQGLFVSPWKGPNDYNSFDFKLIPNSNGQVWTLSIVGKELICGHNNGTFKVENDNLNQISTVTGGWTFSSIEGTNFMLQGNYTGIALFDSDPTTFLRQFDEIKAPIRYISQKSGTEFWVGNENEIKLVKFYNGFRNVKTLNSVGRTPNNNLRYHGIFKLENNLVFATDSGFYVYDGIVKKFKPHNDINEKLGSFRYSNKIIPIHSNRYWFVKRSHIARVEVTPSGDVVIDSTALTSLSDKMMNYYESIIPITNQIFLIGLDNGFAIYDSQSETKIDIKKPIISHIWNISNGIHPIEDEKLSILNRENNIRIAYASPWYASSPVQYQYFLEGYSEKWSDWEETSYRDFTNLNFGSYTFQVRARSVAGAISNITEISFEIQPPWYLSWKAIAFYIISLGAIVYYGRKWNNKRIQKRQFQINRRLLAQQKAVIARDAELNEQKLVKLKNQQLQNELDIKNRELANSAMNIVYKNEMLNNLHDELKKLKDSEGRYLNPDQLRRINKLIDDAHNDDRDWNLFEKSFDEAHGNFFKKLKAEYPELIPNDLKLCAYLRLNMSSKEIASLLNITTRGVEIRRYRLRKKLNIPTEKNLSEFLLER</sequence>
<evidence type="ECO:0000256" key="2">
    <source>
        <dbReference type="SAM" id="Coils"/>
    </source>
</evidence>
<dbReference type="GO" id="GO:0003677">
    <property type="term" value="F:DNA binding"/>
    <property type="evidence" value="ECO:0007669"/>
    <property type="project" value="InterPro"/>
</dbReference>
<proteinExistence type="predicted"/>
<dbReference type="PANTHER" id="PTHR43547:SF2">
    <property type="entry name" value="HYBRID SIGNAL TRANSDUCTION HISTIDINE KINASE C"/>
    <property type="match status" value="1"/>
</dbReference>
<dbReference type="InterPro" id="IPR013783">
    <property type="entry name" value="Ig-like_fold"/>
</dbReference>
<keyword evidence="2" id="KW-0175">Coiled coil</keyword>
<dbReference type="EMBL" id="SUME01000008">
    <property type="protein sequence ID" value="TJZ53220.1"/>
    <property type="molecule type" value="Genomic_DNA"/>
</dbReference>
<organism evidence="5 6">
    <name type="scientific">Sphingobacterium olei</name>
    <dbReference type="NCBI Taxonomy" id="2571155"/>
    <lineage>
        <taxon>Bacteria</taxon>
        <taxon>Pseudomonadati</taxon>
        <taxon>Bacteroidota</taxon>
        <taxon>Sphingobacteriia</taxon>
        <taxon>Sphingobacteriales</taxon>
        <taxon>Sphingobacteriaceae</taxon>
        <taxon>Sphingobacterium</taxon>
    </lineage>
</organism>
<feature type="domain" description="Two component regulator three Y" evidence="4">
    <location>
        <begin position="676"/>
        <end position="731"/>
    </location>
</feature>
<dbReference type="InterPro" id="IPR011123">
    <property type="entry name" value="Y_Y_Y"/>
</dbReference>
<dbReference type="GO" id="GO:0006355">
    <property type="term" value="P:regulation of DNA-templated transcription"/>
    <property type="evidence" value="ECO:0007669"/>
    <property type="project" value="InterPro"/>
</dbReference>
<gene>
    <name evidence="5" type="ORF">FAZ15_17850</name>
</gene>
<accession>A0A4U0NGL4</accession>
<comment type="caution">
    <text evidence="5">The sequence shown here is derived from an EMBL/GenBank/DDBJ whole genome shotgun (WGS) entry which is preliminary data.</text>
</comment>
<dbReference type="Pfam" id="PF07494">
    <property type="entry name" value="Reg_prop"/>
    <property type="match status" value="1"/>
</dbReference>
<dbReference type="AlphaFoldDB" id="A0A4U0NGL4"/>
<keyword evidence="3" id="KW-0472">Membrane</keyword>
<dbReference type="Proteomes" id="UP000306808">
    <property type="component" value="Unassembled WGS sequence"/>
</dbReference>
<dbReference type="OrthoDB" id="9809670at2"/>
<dbReference type="SUPFAM" id="SSF46894">
    <property type="entry name" value="C-terminal effector domain of the bipartite response regulators"/>
    <property type="match status" value="1"/>
</dbReference>
<keyword evidence="3" id="KW-0812">Transmembrane</keyword>